<dbReference type="InterPro" id="IPR016007">
    <property type="entry name" value="Alpha_rhamnosid"/>
</dbReference>
<dbReference type="InterPro" id="IPR003961">
    <property type="entry name" value="FN3_dom"/>
</dbReference>
<dbReference type="GO" id="GO:0030596">
    <property type="term" value="F:alpha-L-rhamnosidase activity"/>
    <property type="evidence" value="ECO:0007669"/>
    <property type="project" value="UniProtKB-EC"/>
</dbReference>
<dbReference type="InterPro" id="IPR035398">
    <property type="entry name" value="Bac_rhamnosid_C"/>
</dbReference>
<dbReference type="SUPFAM" id="SSF48208">
    <property type="entry name" value="Six-hairpin glycosidases"/>
    <property type="match status" value="1"/>
</dbReference>
<feature type="signal peptide" evidence="4">
    <location>
        <begin position="1"/>
        <end position="28"/>
    </location>
</feature>
<dbReference type="InterPro" id="IPR035396">
    <property type="entry name" value="Bac_rhamnosid6H"/>
</dbReference>
<gene>
    <name evidence="6" type="ORF">CLOSTMETH_00806</name>
</gene>
<dbReference type="InterPro" id="IPR012341">
    <property type="entry name" value="6hp_glycosidase-like_sf"/>
</dbReference>
<dbReference type="HOGENOM" id="CLU_002926_3_0_9"/>
<dbReference type="Proteomes" id="UP000003340">
    <property type="component" value="Unassembled WGS sequence"/>
</dbReference>
<dbReference type="GO" id="GO:0005975">
    <property type="term" value="P:carbohydrate metabolic process"/>
    <property type="evidence" value="ECO:0007669"/>
    <property type="project" value="InterPro"/>
</dbReference>
<name>C0EAF1_9FIRM</name>
<dbReference type="EMBL" id="ACEC01000032">
    <property type="protein sequence ID" value="EEG31496.1"/>
    <property type="molecule type" value="Genomic_DNA"/>
</dbReference>
<dbReference type="Pfam" id="PF08531">
    <property type="entry name" value="Bac_rhamnosid_N"/>
    <property type="match status" value="1"/>
</dbReference>
<feature type="non-terminal residue" evidence="6">
    <location>
        <position position="1244"/>
    </location>
</feature>
<keyword evidence="7" id="KW-1185">Reference proteome</keyword>
<feature type="domain" description="Fibronectin type-III" evidence="5">
    <location>
        <begin position="40"/>
        <end position="135"/>
    </location>
</feature>
<dbReference type="eggNOG" id="COG3408">
    <property type="taxonomic scope" value="Bacteria"/>
</dbReference>
<evidence type="ECO:0000313" key="7">
    <source>
        <dbReference type="Proteomes" id="UP000003340"/>
    </source>
</evidence>
<sequence length="1244" mass="137328">MNMKKVLCALLSAAMLATTMLSTVPAYAQDTGTRVSATFLNSSRYELGVAADNVRLSWQLSSADRGIQQQAYRVVVRDEQSDVWDSGWVESAEQTGITPENLRLDTVYHWKVNVRDQDGRETGFSEERMFETAPAQLEGMWITSPRLLRKTFTLDQDLANIARARSYFSSPSILETRMNGSKVGDLVFGPKKPVPDVETYYNTFDLMPYLQNGENTIGLMVSGIYPQGNRAIGMVKITYKDGSTQVISTDTTWRACANSEITRESISAGEDVDANLITNWDTPSFIEDETWSEAAPAGMQASDGQLHVPAYAGTYYTRESFSGDYSVEVTATVLSNVCGFLFGSGSPNPPMWQIGPGGVRVHYPGNWDKIEIAPADIQLNKPVTMRLDIVGNTVTASIDGVKVHETTLADGQTSGPLGFRSMPDEIVDYDRIAVYQNGEVIWEDNFDTADSTKWTFPEDPAVSPTISGVKVIDEVKPVSMHEVDYSDLNSPYTANGHLIMPTNCGTFTTKQSFSGNYTVELAAKTDNVFGFLFGSGTPYPAMWQLATSGNGSVRLHNPGDWSTGIRVLNDVPGVDLSDFVEMKIEVSDNHVTTYVAGQKVDECDLPDGATSGPLGIRETIAENCVVDYIRVTQGGEVVWEDNFDRIDASKWNGFVEPSTKYVLDFGKNMQGYVRVNTTGAKDSQIQIKYSELLNDDGTIFANTTFHYPKCTYTLSGGNDTFEPRFFYTGFRYVEVSSTSGEINPDDFTACFLSDDLDQTGFFESSNDRLNKVFDMYYRAQRSNMIGNYTDCPQREKNGWTGDASVTKESTALILNDYTSAEAYMKTMYQVITEEGKPGIIIPWVSTENNPAEFDIPWASAYFVFPYETYMQTGDRYYIDIAYDALVKVFDYYKSLDTDGDAIFTNNVYGDWLGYDNQEGKIDRGFLTAPYFYYCGALLAEMAEITGRDHAELDSYLNKMYDALQRVYNKESYFSTNTQTANGMALDFGIVPPSQKETIVQTLVNAVAAADTTIKTGVLGTKSMYDALSQANEHKTLLDMTITPKKCSFGYMIDNGATTLWEYWDKAGETFNSNLTPGNAVWDSQNHCMMGGGPAVWMFNGLGGITATSGGYRTINYRAGVESELTYVNSSIDTIIGTAVSNWTNADGEFTWEITVPANATATITIPIQNATAITEGGKDILGKDGDGLTYVGLDEDGCSVYTAGSGSYQFTATDKEIPTPSDTDKSILNRVIKDAEELQKTDEY</sequence>
<keyword evidence="3" id="KW-0378">Hydrolase</keyword>
<proteinExistence type="predicted"/>
<evidence type="ECO:0000256" key="1">
    <source>
        <dbReference type="ARBA" id="ARBA00001445"/>
    </source>
</evidence>
<dbReference type="SUPFAM" id="SSF49265">
    <property type="entry name" value="Fibronectin type III"/>
    <property type="match status" value="1"/>
</dbReference>
<dbReference type="Pfam" id="PF25788">
    <property type="entry name" value="Ig_Rha78A_N"/>
    <property type="match status" value="1"/>
</dbReference>
<dbReference type="Gene3D" id="1.50.10.10">
    <property type="match status" value="1"/>
</dbReference>
<evidence type="ECO:0000259" key="5">
    <source>
        <dbReference type="PROSITE" id="PS50853"/>
    </source>
</evidence>
<dbReference type="Pfam" id="PF17390">
    <property type="entry name" value="Bac_rhamnosid_C"/>
    <property type="match status" value="1"/>
</dbReference>
<dbReference type="Pfam" id="PF17389">
    <property type="entry name" value="Bac_rhamnosid6H"/>
    <property type="match status" value="1"/>
</dbReference>
<comment type="catalytic activity">
    <reaction evidence="1">
        <text>Hydrolysis of terminal non-reducing alpha-L-rhamnose residues in alpha-L-rhamnosides.</text>
        <dbReference type="EC" id="3.2.1.40"/>
    </reaction>
</comment>
<organism evidence="6 7">
    <name type="scientific">[Clostridium] methylpentosum DSM 5476</name>
    <dbReference type="NCBI Taxonomy" id="537013"/>
    <lineage>
        <taxon>Bacteria</taxon>
        <taxon>Bacillati</taxon>
        <taxon>Bacillota</taxon>
        <taxon>Clostridia</taxon>
        <taxon>Eubacteriales</taxon>
        <taxon>Oscillospiraceae</taxon>
        <taxon>Oscillospiraceae incertae sedis</taxon>
    </lineage>
</organism>
<accession>C0EAF1</accession>
<keyword evidence="4" id="KW-0732">Signal</keyword>
<dbReference type="STRING" id="537013.CLOSTMETH_00806"/>
<dbReference type="InterPro" id="IPR013737">
    <property type="entry name" value="Bac_rhamnosid_N"/>
</dbReference>
<evidence type="ECO:0000256" key="2">
    <source>
        <dbReference type="ARBA" id="ARBA00012652"/>
    </source>
</evidence>
<evidence type="ECO:0000313" key="6">
    <source>
        <dbReference type="EMBL" id="EEG31496.1"/>
    </source>
</evidence>
<dbReference type="InterPro" id="IPR008928">
    <property type="entry name" value="6-hairpin_glycosidase_sf"/>
</dbReference>
<dbReference type="EC" id="3.2.1.40" evidence="2"/>
<dbReference type="InterPro" id="IPR036116">
    <property type="entry name" value="FN3_sf"/>
</dbReference>
<feature type="chain" id="PRO_5002897747" description="alpha-L-rhamnosidase" evidence="4">
    <location>
        <begin position="29"/>
        <end position="1244"/>
    </location>
</feature>
<protein>
    <recommendedName>
        <fullName evidence="2">alpha-L-rhamnosidase</fullName>
        <ecNumber evidence="2">3.2.1.40</ecNumber>
    </recommendedName>
</protein>
<dbReference type="InterPro" id="IPR013783">
    <property type="entry name" value="Ig-like_fold"/>
</dbReference>
<dbReference type="PANTHER" id="PTHR33307:SF6">
    <property type="entry name" value="ALPHA-RHAMNOSIDASE (EUROFUNG)-RELATED"/>
    <property type="match status" value="1"/>
</dbReference>
<dbReference type="Gene3D" id="2.60.420.10">
    <property type="entry name" value="Maltose phosphorylase, domain 3"/>
    <property type="match status" value="1"/>
</dbReference>
<dbReference type="Gene3D" id="2.60.120.260">
    <property type="entry name" value="Galactose-binding domain-like"/>
    <property type="match status" value="2"/>
</dbReference>
<dbReference type="PROSITE" id="PS50853">
    <property type="entry name" value="FN3"/>
    <property type="match status" value="1"/>
</dbReference>
<evidence type="ECO:0000256" key="4">
    <source>
        <dbReference type="SAM" id="SignalP"/>
    </source>
</evidence>
<dbReference type="Gene3D" id="2.60.120.560">
    <property type="entry name" value="Exo-inulinase, domain 1"/>
    <property type="match status" value="2"/>
</dbReference>
<comment type="caution">
    <text evidence="6">The sequence shown here is derived from an EMBL/GenBank/DDBJ whole genome shotgun (WGS) entry which is preliminary data.</text>
</comment>
<reference evidence="6 7" key="1">
    <citation type="submission" date="2009-01" db="EMBL/GenBank/DDBJ databases">
        <authorList>
            <person name="Fulton L."/>
            <person name="Clifton S."/>
            <person name="Fulton B."/>
            <person name="Xu J."/>
            <person name="Minx P."/>
            <person name="Pepin K.H."/>
            <person name="Johnson M."/>
            <person name="Bhonagiri V."/>
            <person name="Nash W.E."/>
            <person name="Mardis E.R."/>
            <person name="Wilson R.K."/>
        </authorList>
    </citation>
    <scope>NUCLEOTIDE SEQUENCE [LARGE SCALE GENOMIC DNA]</scope>
    <source>
        <strain evidence="6 7">DSM 5476</strain>
    </source>
</reference>
<dbReference type="InterPro" id="IPR008902">
    <property type="entry name" value="Rhamnosid_concanavalin"/>
</dbReference>
<dbReference type="Gene3D" id="2.60.40.10">
    <property type="entry name" value="Immunoglobulins"/>
    <property type="match status" value="1"/>
</dbReference>
<dbReference type="Pfam" id="PF05592">
    <property type="entry name" value="Bac_rhamnosid"/>
    <property type="match status" value="1"/>
</dbReference>
<dbReference type="PANTHER" id="PTHR33307">
    <property type="entry name" value="ALPHA-RHAMNOSIDASE (EUROFUNG)"/>
    <property type="match status" value="1"/>
</dbReference>
<evidence type="ECO:0000256" key="3">
    <source>
        <dbReference type="ARBA" id="ARBA00022801"/>
    </source>
</evidence>
<reference evidence="6 7" key="2">
    <citation type="submission" date="2009-02" db="EMBL/GenBank/DDBJ databases">
        <title>Draft genome sequence of Clostridium methylpentosum (DSM 5476).</title>
        <authorList>
            <person name="Sudarsanam P."/>
            <person name="Ley R."/>
            <person name="Guruge J."/>
            <person name="Turnbaugh P.J."/>
            <person name="Mahowald M."/>
            <person name="Liep D."/>
            <person name="Gordon J."/>
        </authorList>
    </citation>
    <scope>NUCLEOTIDE SEQUENCE [LARGE SCALE GENOMIC DNA]</scope>
    <source>
        <strain evidence="6 7">DSM 5476</strain>
    </source>
</reference>
<dbReference type="AlphaFoldDB" id="C0EAF1"/>